<dbReference type="Proteomes" id="UP001518140">
    <property type="component" value="Unassembled WGS sequence"/>
</dbReference>
<name>A0ABX0DSK6_9ACTN</name>
<proteinExistence type="predicted"/>
<organism evidence="1 2">
    <name type="scientific">Streptomyces ureilyticus</name>
    <dbReference type="NCBI Taxonomy" id="1775131"/>
    <lineage>
        <taxon>Bacteria</taxon>
        <taxon>Bacillati</taxon>
        <taxon>Actinomycetota</taxon>
        <taxon>Actinomycetes</taxon>
        <taxon>Kitasatosporales</taxon>
        <taxon>Streptomycetaceae</taxon>
        <taxon>Streptomyces</taxon>
    </lineage>
</organism>
<sequence length="405" mass="44760">MAPRIGLYFPYVHIRDAAWVKATALYWPALARVAAAEYPVHDSDTVRALADGLDFIQQLPPGPAAEAVAPHFINVIREHHAELHRYLGVSPEDIDESDPSDPEWRAVNRYGLPGEIWRPRDERTSLVEVHWDEFAPALRQVLLDSQLGLNTHRPTLLSGDEEYDWMSVDPKLAWVYKLALTEELARQHGLTPITDNPASQQQVHDWDEARIFAELFDHHPHDSSPVSVVGMLTAQLPLPEGIADVPVDIIIKLRTDYQPEFDRFVDALDAAAAELTSSLLEEQGPQIVALHVAHIRRTHFEQPLNDLKAAIKGLKLGTGLGLMNLQTQLPALGAIGGAAAQWPAVTAASIGFGLVGLHHVTAKERDRIRSDSPVTYLLQAEKVADPPSFINRWTIAGARGLGINI</sequence>
<accession>A0ABX0DSK6</accession>
<protein>
    <submittedName>
        <fullName evidence="1">Uncharacterized protein</fullName>
    </submittedName>
</protein>
<evidence type="ECO:0000313" key="1">
    <source>
        <dbReference type="EMBL" id="NGO42136.1"/>
    </source>
</evidence>
<dbReference type="InterPro" id="IPR046203">
    <property type="entry name" value="DUF6236"/>
</dbReference>
<dbReference type="EMBL" id="JAAKZX010000017">
    <property type="protein sequence ID" value="NGO42136.1"/>
    <property type="molecule type" value="Genomic_DNA"/>
</dbReference>
<comment type="caution">
    <text evidence="1">The sequence shown here is derived from an EMBL/GenBank/DDBJ whole genome shotgun (WGS) entry which is preliminary data.</text>
</comment>
<dbReference type="Pfam" id="PF19749">
    <property type="entry name" value="DUF6236"/>
    <property type="match status" value="1"/>
</dbReference>
<reference evidence="1 2" key="1">
    <citation type="submission" date="2020-02" db="EMBL/GenBank/DDBJ databases">
        <title>Whole-genome analyses of novel actinobacteria.</title>
        <authorList>
            <person name="Sahin N."/>
            <person name="Tokatli A."/>
        </authorList>
    </citation>
    <scope>NUCLEOTIDE SEQUENCE [LARGE SCALE GENOMIC DNA]</scope>
    <source>
        <strain evidence="1 2">YC419</strain>
    </source>
</reference>
<gene>
    <name evidence="1" type="ORF">G6048_08155</name>
</gene>
<dbReference type="RefSeq" id="WP_165338772.1">
    <property type="nucleotide sequence ID" value="NZ_JAAKZX010000017.1"/>
</dbReference>
<evidence type="ECO:0000313" key="2">
    <source>
        <dbReference type="Proteomes" id="UP001518140"/>
    </source>
</evidence>
<keyword evidence="2" id="KW-1185">Reference proteome</keyword>